<dbReference type="Proteomes" id="UP000554482">
    <property type="component" value="Unassembled WGS sequence"/>
</dbReference>
<feature type="binding site" description="axial binding residue" evidence="14">
    <location>
        <position position="177"/>
    </location>
    <ligand>
        <name>heme b</name>
        <dbReference type="ChEBI" id="CHEBI:60344"/>
    </ligand>
    <ligandPart>
        <name>Fe</name>
        <dbReference type="ChEBI" id="CHEBI:18248"/>
    </ligandPart>
</feature>
<dbReference type="GO" id="GO:0046872">
    <property type="term" value="F:metal ion binding"/>
    <property type="evidence" value="ECO:0007669"/>
    <property type="project" value="UniProtKB-UniRule"/>
</dbReference>
<feature type="binding site" evidence="14">
    <location>
        <position position="54"/>
    </location>
    <ligand>
        <name>Ca(2+)</name>
        <dbReference type="ChEBI" id="CHEBI:29108"/>
        <label>1</label>
    </ligand>
</feature>
<dbReference type="PROSITE" id="PS50873">
    <property type="entry name" value="PEROXIDASE_4"/>
    <property type="match status" value="1"/>
</dbReference>
<evidence type="ECO:0000256" key="3">
    <source>
        <dbReference type="ARBA" id="ARBA00012313"/>
    </source>
</evidence>
<gene>
    <name evidence="19" type="ORF">FRX31_025403</name>
</gene>
<evidence type="ECO:0000256" key="1">
    <source>
        <dbReference type="ARBA" id="ARBA00000189"/>
    </source>
</evidence>
<evidence type="ECO:0000313" key="20">
    <source>
        <dbReference type="Proteomes" id="UP000554482"/>
    </source>
</evidence>
<dbReference type="CDD" id="cd00693">
    <property type="entry name" value="secretory_peroxidase"/>
    <property type="match status" value="1"/>
</dbReference>
<feature type="site" description="Transition state stabilizer" evidence="15">
    <location>
        <position position="46"/>
    </location>
</feature>
<dbReference type="GO" id="GO:0140825">
    <property type="term" value="F:lactoperoxidase activity"/>
    <property type="evidence" value="ECO:0007669"/>
    <property type="project" value="UniProtKB-EC"/>
</dbReference>
<organism evidence="19 20">
    <name type="scientific">Thalictrum thalictroides</name>
    <name type="common">Rue-anemone</name>
    <name type="synonym">Anemone thalictroides</name>
    <dbReference type="NCBI Taxonomy" id="46969"/>
    <lineage>
        <taxon>Eukaryota</taxon>
        <taxon>Viridiplantae</taxon>
        <taxon>Streptophyta</taxon>
        <taxon>Embryophyta</taxon>
        <taxon>Tracheophyta</taxon>
        <taxon>Spermatophyta</taxon>
        <taxon>Magnoliopsida</taxon>
        <taxon>Ranunculales</taxon>
        <taxon>Ranunculaceae</taxon>
        <taxon>Thalictroideae</taxon>
        <taxon>Thalictrum</taxon>
    </lineage>
</organism>
<evidence type="ECO:0000256" key="4">
    <source>
        <dbReference type="ARBA" id="ARBA00022559"/>
    </source>
</evidence>
<evidence type="ECO:0000256" key="9">
    <source>
        <dbReference type="ARBA" id="ARBA00023004"/>
    </source>
</evidence>
<dbReference type="AlphaFoldDB" id="A0A7J6VLK9"/>
<feature type="domain" description="Plant heme peroxidase family profile" evidence="18">
    <location>
        <begin position="9"/>
        <end position="313"/>
    </location>
</feature>
<keyword evidence="11" id="KW-0325">Glycoprotein</keyword>
<keyword evidence="17" id="KW-0964">Secreted</keyword>
<dbReference type="SUPFAM" id="SSF48113">
    <property type="entry name" value="Heme-dependent peroxidases"/>
    <property type="match status" value="1"/>
</dbReference>
<dbReference type="PRINTS" id="PR00458">
    <property type="entry name" value="PEROXIDASE"/>
</dbReference>
<comment type="similarity">
    <text evidence="2">Belongs to the peroxidase family. Ascorbate peroxidase subfamily.</text>
</comment>
<dbReference type="FunFam" id="1.10.420.10:FF:000006">
    <property type="entry name" value="Peroxidase"/>
    <property type="match status" value="1"/>
</dbReference>
<dbReference type="InterPro" id="IPR000823">
    <property type="entry name" value="Peroxidase_pln"/>
</dbReference>
<evidence type="ECO:0000256" key="5">
    <source>
        <dbReference type="ARBA" id="ARBA00022617"/>
    </source>
</evidence>
<dbReference type="InterPro" id="IPR019793">
    <property type="entry name" value="Peroxidases_heam-ligand_BS"/>
</dbReference>
<feature type="active site" description="Proton acceptor" evidence="12">
    <location>
        <position position="50"/>
    </location>
</feature>
<keyword evidence="4 17" id="KW-0575">Peroxidase</keyword>
<dbReference type="PANTHER" id="PTHR31235">
    <property type="entry name" value="PEROXIDASE 25-RELATED"/>
    <property type="match status" value="1"/>
</dbReference>
<feature type="disulfide bond" evidence="16">
    <location>
        <begin position="19"/>
        <end position="99"/>
    </location>
</feature>
<keyword evidence="6 14" id="KW-0479">Metal-binding</keyword>
<keyword evidence="10 16" id="KW-1015">Disulfide bond</keyword>
<evidence type="ECO:0000256" key="16">
    <source>
        <dbReference type="PIRSR" id="PIRSR600823-5"/>
    </source>
</evidence>
<feature type="disulfide bond" evidence="16">
    <location>
        <begin position="105"/>
        <end position="309"/>
    </location>
</feature>
<comment type="subcellular location">
    <subcellularLocation>
        <location evidence="17">Secreted</location>
    </subcellularLocation>
</comment>
<dbReference type="PRINTS" id="PR00461">
    <property type="entry name" value="PLPEROXIDASE"/>
</dbReference>
<dbReference type="FunFam" id="1.10.520.10:FF:000001">
    <property type="entry name" value="Peroxidase"/>
    <property type="match status" value="1"/>
</dbReference>
<dbReference type="Pfam" id="PF00141">
    <property type="entry name" value="peroxidase"/>
    <property type="match status" value="1"/>
</dbReference>
<accession>A0A7J6VLK9</accession>
<dbReference type="InterPro" id="IPR002016">
    <property type="entry name" value="Haem_peroxidase"/>
</dbReference>
<keyword evidence="7 14" id="KW-0106">Calcium</keyword>
<feature type="disulfide bond" evidence="16">
    <location>
        <begin position="184"/>
        <end position="216"/>
    </location>
</feature>
<evidence type="ECO:0000256" key="7">
    <source>
        <dbReference type="ARBA" id="ARBA00022837"/>
    </source>
</evidence>
<dbReference type="PROSITE" id="PS00435">
    <property type="entry name" value="PEROXIDASE_1"/>
    <property type="match status" value="1"/>
</dbReference>
<keyword evidence="17" id="KW-0376">Hydrogen peroxide</keyword>
<dbReference type="GO" id="GO:0006979">
    <property type="term" value="P:response to oxidative stress"/>
    <property type="evidence" value="ECO:0007669"/>
    <property type="project" value="UniProtKB-UniRule"/>
</dbReference>
<dbReference type="OrthoDB" id="2113341at2759"/>
<dbReference type="GO" id="GO:0005576">
    <property type="term" value="C:extracellular region"/>
    <property type="evidence" value="ECO:0007669"/>
    <property type="project" value="UniProtKB-SubCell"/>
</dbReference>
<keyword evidence="20" id="KW-1185">Reference proteome</keyword>
<name>A0A7J6VLK9_THATH</name>
<evidence type="ECO:0000256" key="15">
    <source>
        <dbReference type="PIRSR" id="PIRSR600823-4"/>
    </source>
</evidence>
<evidence type="ECO:0000256" key="10">
    <source>
        <dbReference type="ARBA" id="ARBA00023157"/>
    </source>
</evidence>
<feature type="binding site" evidence="13">
    <location>
        <position position="147"/>
    </location>
    <ligand>
        <name>substrate</name>
    </ligand>
</feature>
<comment type="cofactor">
    <cofactor evidence="14 17">
        <name>heme b</name>
        <dbReference type="ChEBI" id="CHEBI:60344"/>
    </cofactor>
    <text evidence="14 17">Binds 1 heme b (iron(II)-protoporphyrin IX) group per subunit.</text>
</comment>
<dbReference type="PROSITE" id="PS00436">
    <property type="entry name" value="PEROXIDASE_2"/>
    <property type="match status" value="1"/>
</dbReference>
<feature type="binding site" evidence="14">
    <location>
        <position position="72"/>
    </location>
    <ligand>
        <name>Ca(2+)</name>
        <dbReference type="ChEBI" id="CHEBI:29108"/>
        <label>1</label>
    </ligand>
</feature>
<dbReference type="EC" id="1.11.1.7" evidence="3 17"/>
<feature type="binding site" evidence="14">
    <location>
        <position position="58"/>
    </location>
    <ligand>
        <name>Ca(2+)</name>
        <dbReference type="ChEBI" id="CHEBI:29108"/>
        <label>1</label>
    </ligand>
</feature>
<evidence type="ECO:0000259" key="18">
    <source>
        <dbReference type="PROSITE" id="PS50873"/>
    </source>
</evidence>
<dbReference type="EMBL" id="JABWDY010031306">
    <property type="protein sequence ID" value="KAF5185010.1"/>
    <property type="molecule type" value="Genomic_DNA"/>
</dbReference>
<feature type="binding site" evidence="14">
    <location>
        <position position="241"/>
    </location>
    <ligand>
        <name>Ca(2+)</name>
        <dbReference type="ChEBI" id="CHEBI:29108"/>
        <label>2</label>
    </ligand>
</feature>
<comment type="cofactor">
    <cofactor evidence="14 17">
        <name>Ca(2+)</name>
        <dbReference type="ChEBI" id="CHEBI:29108"/>
    </cofactor>
    <text evidence="14 17">Binds 2 calcium ions per subunit.</text>
</comment>
<evidence type="ECO:0000256" key="11">
    <source>
        <dbReference type="ARBA" id="ARBA00023180"/>
    </source>
</evidence>
<evidence type="ECO:0000313" key="19">
    <source>
        <dbReference type="EMBL" id="KAF5185010.1"/>
    </source>
</evidence>
<feature type="binding site" evidence="14">
    <location>
        <position position="51"/>
    </location>
    <ligand>
        <name>Ca(2+)</name>
        <dbReference type="ChEBI" id="CHEBI:29108"/>
        <label>1</label>
    </ligand>
</feature>
<reference evidence="19 20" key="1">
    <citation type="submission" date="2020-06" db="EMBL/GenBank/DDBJ databases">
        <title>Transcriptomic and genomic resources for Thalictrum thalictroides and T. hernandezii: Facilitating candidate gene discovery in an emerging model plant lineage.</title>
        <authorList>
            <person name="Arias T."/>
            <person name="Riano-Pachon D.M."/>
            <person name="Di Stilio V.S."/>
        </authorList>
    </citation>
    <scope>NUCLEOTIDE SEQUENCE [LARGE SCALE GENOMIC DNA]</scope>
    <source>
        <strain evidence="20">cv. WT478/WT964</strain>
        <tissue evidence="19">Leaves</tissue>
    </source>
</reference>
<evidence type="ECO:0000256" key="2">
    <source>
        <dbReference type="ARBA" id="ARBA00006873"/>
    </source>
</evidence>
<comment type="caution">
    <text evidence="19">The sequence shown here is derived from an EMBL/GenBank/DDBJ whole genome shotgun (WGS) entry which is preliminary data.</text>
</comment>
<sequence length="313" mass="33828">MTSSLVSAGLQVGFYRKTCPLAESIVRKAVNKVVSRNPGIAAGLIRMHFHDCFVRGCDASVLLDSTPGSPAEKEHPANNPSLRGFEVIYDAKAKIEAVCPQVVSCADIIAFAARDSAYIAGGIKYSVPSGRRDGRVSLKDDVPKNLPPPFFNAKQLEDNFAKKGLSLDEMVVLSGAHSIGVSHCSSFSNRLYTFNTTHPQDPSLDSKYAAFLKTKCPAPSSNGASKVTTLPLDIGTPNRLDNAYYKELKKHRGLLTSDQTLFDSPLTTGIVKNNIVSPSTWADKFAAAMIHMGTIDVMTVNHGEIRKNCKVIN</sequence>
<evidence type="ECO:0000256" key="13">
    <source>
        <dbReference type="PIRSR" id="PIRSR600823-2"/>
    </source>
</evidence>
<comment type="catalytic activity">
    <reaction evidence="1 17">
        <text>2 a phenolic donor + H2O2 = 2 a phenolic radical donor + 2 H2O</text>
        <dbReference type="Rhea" id="RHEA:56136"/>
        <dbReference type="ChEBI" id="CHEBI:15377"/>
        <dbReference type="ChEBI" id="CHEBI:16240"/>
        <dbReference type="ChEBI" id="CHEBI:139520"/>
        <dbReference type="ChEBI" id="CHEBI:139521"/>
        <dbReference type="EC" id="1.11.1.7"/>
    </reaction>
</comment>
<comment type="function">
    <text evidence="17">Removal of H(2)O(2), oxidation of toxic reductants, biosynthesis and degradation of lignin, suberization, auxin catabolism, response to environmental stresses such as wounding, pathogen attack and oxidative stress.</text>
</comment>
<feature type="binding site" evidence="14">
    <location>
        <position position="60"/>
    </location>
    <ligand>
        <name>Ca(2+)</name>
        <dbReference type="ChEBI" id="CHEBI:29108"/>
        <label>1</label>
    </ligand>
</feature>
<feature type="binding site" evidence="14">
    <location>
        <position position="236"/>
    </location>
    <ligand>
        <name>Ca(2+)</name>
        <dbReference type="ChEBI" id="CHEBI:29108"/>
        <label>2</label>
    </ligand>
</feature>
<feature type="binding site" evidence="14">
    <location>
        <position position="56"/>
    </location>
    <ligand>
        <name>Ca(2+)</name>
        <dbReference type="ChEBI" id="CHEBI:29108"/>
        <label>1</label>
    </ligand>
</feature>
<evidence type="ECO:0000256" key="8">
    <source>
        <dbReference type="ARBA" id="ARBA00023002"/>
    </source>
</evidence>
<dbReference type="Gene3D" id="1.10.520.10">
    <property type="match status" value="1"/>
</dbReference>
<keyword evidence="8 17" id="KW-0560">Oxidoreductase</keyword>
<feature type="disulfide bond" evidence="16">
    <location>
        <begin position="52"/>
        <end position="57"/>
    </location>
</feature>
<dbReference type="InterPro" id="IPR019794">
    <property type="entry name" value="Peroxidases_AS"/>
</dbReference>
<protein>
    <recommendedName>
        <fullName evidence="3 17">Peroxidase</fullName>
        <ecNumber evidence="3 17">1.11.1.7</ecNumber>
    </recommendedName>
</protein>
<dbReference type="InterPro" id="IPR033905">
    <property type="entry name" value="Secretory_peroxidase"/>
</dbReference>
<evidence type="ECO:0000256" key="14">
    <source>
        <dbReference type="PIRSR" id="PIRSR600823-3"/>
    </source>
</evidence>
<evidence type="ECO:0000256" key="6">
    <source>
        <dbReference type="ARBA" id="ARBA00022723"/>
    </source>
</evidence>
<comment type="similarity">
    <text evidence="17">Belongs to the peroxidase family. Classical plant (class III) peroxidase subfamily.</text>
</comment>
<dbReference type="InterPro" id="IPR010255">
    <property type="entry name" value="Haem_peroxidase_sf"/>
</dbReference>
<proteinExistence type="inferred from homology"/>
<feature type="binding site" evidence="14">
    <location>
        <position position="233"/>
    </location>
    <ligand>
        <name>Ca(2+)</name>
        <dbReference type="ChEBI" id="CHEBI:29108"/>
        <label>2</label>
    </ligand>
</feature>
<dbReference type="GO" id="GO:0042744">
    <property type="term" value="P:hydrogen peroxide catabolic process"/>
    <property type="evidence" value="ECO:0007669"/>
    <property type="project" value="UniProtKB-KW"/>
</dbReference>
<keyword evidence="5 17" id="KW-0349">Heme</keyword>
<dbReference type="Gene3D" id="1.10.420.10">
    <property type="entry name" value="Peroxidase, domain 2"/>
    <property type="match status" value="1"/>
</dbReference>
<keyword evidence="9 14" id="KW-0408">Iron</keyword>
<evidence type="ECO:0000256" key="12">
    <source>
        <dbReference type="PIRSR" id="PIRSR600823-1"/>
    </source>
</evidence>
<evidence type="ECO:0000256" key="17">
    <source>
        <dbReference type="RuleBase" id="RU362060"/>
    </source>
</evidence>
<dbReference type="GO" id="GO:0020037">
    <property type="term" value="F:heme binding"/>
    <property type="evidence" value="ECO:0007669"/>
    <property type="project" value="UniProtKB-UniRule"/>
</dbReference>